<sequence>MASITKDDFNVVISHLSVSHTRKNRNLYATLDFDGFKQMKTDITTSTKEGKAAWSQRFDFQYETKYIHKLNMKHFKLNLYKKKSLSADSLVGSVLVDLYTLATGPIDHDILLTKASMGVGRARFKLQMVHVSRIRINVDHIAITNLHKSITSGSSDCTNYLEYSLNNNHINSSPKIEGSLCPTWMNLPPISQIISLKDLVDSQLHFTFKEKSLKDKTLGQLVLPIKNIFSFIEGDTKHINTWLVSMDNEKIADLFVKIQFNEIPQLAQMLEGIHTETGIQNGQPFFSGVPLPKLLGDITNPVPQDIKLPQGWESKMDQFGRTYYVNHNTRQTTWTNPLMSAPVEKKSGSFLLQQHGSSNNSNGNLASHNDAVRKNSKSKSNMSSSNGGEKTKEEKAAILIQRTFRRHRKDVYTKTIRNPSQYRQPSQRPQLPSGWECRIDDYGRPYYLDHMNRTTTWTPPKPNKK</sequence>
<dbReference type="Pfam" id="PF00397">
    <property type="entry name" value="WW"/>
    <property type="match status" value="2"/>
</dbReference>
<feature type="region of interest" description="Disordered" evidence="5">
    <location>
        <begin position="352"/>
        <end position="395"/>
    </location>
</feature>
<evidence type="ECO:0000256" key="3">
    <source>
        <dbReference type="ARBA" id="ARBA00022490"/>
    </source>
</evidence>
<dbReference type="SMART" id="SM00456">
    <property type="entry name" value="WW"/>
    <property type="match status" value="2"/>
</dbReference>
<comment type="subcellular location">
    <subcellularLocation>
        <location evidence="2">Cytoplasm</location>
    </subcellularLocation>
    <subcellularLocation>
        <location evidence="1">Nucleus</location>
    </subcellularLocation>
</comment>
<dbReference type="GO" id="GO:0035329">
    <property type="term" value="P:hippo signaling"/>
    <property type="evidence" value="ECO:0007669"/>
    <property type="project" value="TreeGrafter"/>
</dbReference>
<dbReference type="STRING" id="1054147.F4Q2U3"/>
<dbReference type="PROSITE" id="PS01159">
    <property type="entry name" value="WW_DOMAIN_1"/>
    <property type="match status" value="2"/>
</dbReference>
<keyword evidence="4" id="KW-0539">Nucleus</keyword>
<dbReference type="CDD" id="cd00030">
    <property type="entry name" value="C2"/>
    <property type="match status" value="1"/>
</dbReference>
<dbReference type="RefSeq" id="XP_004355193.1">
    <property type="nucleotide sequence ID" value="XM_004355141.1"/>
</dbReference>
<dbReference type="GO" id="GO:0003713">
    <property type="term" value="F:transcription coactivator activity"/>
    <property type="evidence" value="ECO:0007669"/>
    <property type="project" value="TreeGrafter"/>
</dbReference>
<dbReference type="InterPro" id="IPR000008">
    <property type="entry name" value="C2_dom"/>
</dbReference>
<accession>F4Q2U3</accession>
<dbReference type="Gene3D" id="2.20.70.10">
    <property type="match status" value="2"/>
</dbReference>
<dbReference type="Pfam" id="PF00168">
    <property type="entry name" value="C2"/>
    <property type="match status" value="2"/>
</dbReference>
<feature type="compositionally biased region" description="Low complexity" evidence="5">
    <location>
        <begin position="352"/>
        <end position="369"/>
    </location>
</feature>
<feature type="compositionally biased region" description="Low complexity" evidence="5">
    <location>
        <begin position="417"/>
        <end position="433"/>
    </location>
</feature>
<dbReference type="GO" id="GO:0045944">
    <property type="term" value="P:positive regulation of transcription by RNA polymerase II"/>
    <property type="evidence" value="ECO:0007669"/>
    <property type="project" value="TreeGrafter"/>
</dbReference>
<name>F4Q2U3_CACFS</name>
<dbReference type="GO" id="GO:0007015">
    <property type="term" value="P:actin filament organization"/>
    <property type="evidence" value="ECO:0007669"/>
    <property type="project" value="EnsemblProtists"/>
</dbReference>
<organism evidence="7 8">
    <name type="scientific">Cavenderia fasciculata</name>
    <name type="common">Slime mold</name>
    <name type="synonym">Dictyostelium fasciculatum</name>
    <dbReference type="NCBI Taxonomy" id="261658"/>
    <lineage>
        <taxon>Eukaryota</taxon>
        <taxon>Amoebozoa</taxon>
        <taxon>Evosea</taxon>
        <taxon>Eumycetozoa</taxon>
        <taxon>Dictyostelia</taxon>
        <taxon>Acytosteliales</taxon>
        <taxon>Cavenderiaceae</taxon>
        <taxon>Cavenderia</taxon>
    </lineage>
</organism>
<feature type="region of interest" description="Disordered" evidence="5">
    <location>
        <begin position="409"/>
        <end position="435"/>
    </location>
</feature>
<dbReference type="AlphaFoldDB" id="F4Q2U3"/>
<dbReference type="InterPro" id="IPR001202">
    <property type="entry name" value="WW_dom"/>
</dbReference>
<dbReference type="GO" id="GO:0005634">
    <property type="term" value="C:nucleus"/>
    <property type="evidence" value="ECO:0007669"/>
    <property type="project" value="UniProtKB-SubCell"/>
</dbReference>
<dbReference type="SUPFAM" id="SSF49562">
    <property type="entry name" value="C2 domain (Calcium/lipid-binding domain, CaLB)"/>
    <property type="match status" value="1"/>
</dbReference>
<dbReference type="Gene3D" id="2.60.40.150">
    <property type="entry name" value="C2 domain"/>
    <property type="match status" value="1"/>
</dbReference>
<reference evidence="8" key="1">
    <citation type="journal article" date="2011" name="Genome Res.">
        <title>Phylogeny-wide analysis of social amoeba genomes highlights ancient origins for complex intercellular communication.</title>
        <authorList>
            <person name="Heidel A.J."/>
            <person name="Lawal H.M."/>
            <person name="Felder M."/>
            <person name="Schilde C."/>
            <person name="Helps N.R."/>
            <person name="Tunggal B."/>
            <person name="Rivero F."/>
            <person name="John U."/>
            <person name="Schleicher M."/>
            <person name="Eichinger L."/>
            <person name="Platzer M."/>
            <person name="Noegel A.A."/>
            <person name="Schaap P."/>
            <person name="Gloeckner G."/>
        </authorList>
    </citation>
    <scope>NUCLEOTIDE SEQUENCE [LARGE SCALE GENOMIC DNA]</scope>
    <source>
        <strain evidence="8">SH3</strain>
    </source>
</reference>
<dbReference type="EMBL" id="GL883021">
    <property type="protein sequence ID" value="EGG16719.1"/>
    <property type="molecule type" value="Genomic_DNA"/>
</dbReference>
<evidence type="ECO:0000256" key="4">
    <source>
        <dbReference type="ARBA" id="ARBA00023242"/>
    </source>
</evidence>
<dbReference type="SUPFAM" id="SSF51045">
    <property type="entry name" value="WW domain"/>
    <property type="match status" value="2"/>
</dbReference>
<evidence type="ECO:0000256" key="1">
    <source>
        <dbReference type="ARBA" id="ARBA00004123"/>
    </source>
</evidence>
<dbReference type="PANTHER" id="PTHR17616">
    <property type="entry name" value="YES-ASSOCIATED PROTEIN YAP1 FAMILY MEMBER"/>
    <property type="match status" value="1"/>
</dbReference>
<dbReference type="CDD" id="cd00201">
    <property type="entry name" value="WW"/>
    <property type="match status" value="2"/>
</dbReference>
<dbReference type="PANTHER" id="PTHR17616:SF8">
    <property type="entry name" value="TRANSCRIPTIONAL COACTIVATOR YORKIE"/>
    <property type="match status" value="1"/>
</dbReference>
<keyword evidence="3" id="KW-0963">Cytoplasm</keyword>
<keyword evidence="8" id="KW-1185">Reference proteome</keyword>
<dbReference type="GO" id="GO:0005938">
    <property type="term" value="C:cell cortex"/>
    <property type="evidence" value="ECO:0007669"/>
    <property type="project" value="EnsemblProtists"/>
</dbReference>
<dbReference type="InterPro" id="IPR035892">
    <property type="entry name" value="C2_domain_sf"/>
</dbReference>
<evidence type="ECO:0000256" key="2">
    <source>
        <dbReference type="ARBA" id="ARBA00004496"/>
    </source>
</evidence>
<dbReference type="InterPro" id="IPR036020">
    <property type="entry name" value="WW_dom_sf"/>
</dbReference>
<evidence type="ECO:0000259" key="6">
    <source>
        <dbReference type="PROSITE" id="PS50020"/>
    </source>
</evidence>
<dbReference type="Proteomes" id="UP000007797">
    <property type="component" value="Unassembled WGS sequence"/>
</dbReference>
<dbReference type="InterPro" id="IPR051583">
    <property type="entry name" value="YAP1"/>
</dbReference>
<gene>
    <name evidence="7" type="primary">dwwA</name>
    <name evidence="7" type="ORF">DFA_07697</name>
</gene>
<evidence type="ECO:0000256" key="5">
    <source>
        <dbReference type="SAM" id="MobiDB-lite"/>
    </source>
</evidence>
<dbReference type="KEGG" id="dfa:DFA_07697"/>
<dbReference type="PROSITE" id="PS50020">
    <property type="entry name" value="WW_DOMAIN_2"/>
    <property type="match status" value="2"/>
</dbReference>
<dbReference type="OMA" id="WECRIDD"/>
<evidence type="ECO:0000313" key="8">
    <source>
        <dbReference type="Proteomes" id="UP000007797"/>
    </source>
</evidence>
<evidence type="ECO:0000313" key="7">
    <source>
        <dbReference type="EMBL" id="EGG16719.1"/>
    </source>
</evidence>
<feature type="domain" description="WW" evidence="6">
    <location>
        <begin position="429"/>
        <end position="462"/>
    </location>
</feature>
<dbReference type="GeneID" id="14869447"/>
<proteinExistence type="predicted"/>
<dbReference type="GO" id="GO:0000281">
    <property type="term" value="P:mitotic cytokinesis"/>
    <property type="evidence" value="ECO:0007669"/>
    <property type="project" value="EnsemblProtists"/>
</dbReference>
<dbReference type="GO" id="GO:0005516">
    <property type="term" value="F:calmodulin binding"/>
    <property type="evidence" value="ECO:0007669"/>
    <property type="project" value="EnsemblProtists"/>
</dbReference>
<dbReference type="OrthoDB" id="67700at2759"/>
<protein>
    <submittedName>
        <fullName evidence="7">WW domain-containing protein</fullName>
    </submittedName>
</protein>
<feature type="domain" description="WW" evidence="6">
    <location>
        <begin position="306"/>
        <end position="339"/>
    </location>
</feature>